<sequence>MRICVLLQGMLIFGMILQSNAQSSVISFLLHRIDSWQVRSDGFYYEGMFTSFRYYAAFPHRPKQDNNIFFTAITCYTLRQVRAELPDSLQPVADSILLRAQHAYAFYQKPQHPLTYNFWPVDPPEVFPNSFLLKPFRYINALSDDADDASMIWLAMHPPDSVMKAYHAYLTEYANTMHHQIRNTYKKYKHLPFYNTWFGEKMPVDVDFCVLCNVLTLLYSYHISFNRYDSASMKWLEDMLQERKYILDAAYISPHYARPPVLIYHAARLWHIAHPEWMKPYIKQLQMDAIRCLQHTNCAMDSIILYTSLMRLGTKPEVMMQIDANRVEEIEQQSCAIFFEAGFYAMLRNPFKRWFTPLSFIKYYFSSPAYVDALLLEYIMTYKFSGN</sequence>
<reference evidence="2" key="1">
    <citation type="submission" date="2016-10" db="EMBL/GenBank/DDBJ databases">
        <authorList>
            <person name="Varghese N."/>
            <person name="Submissions S."/>
        </authorList>
    </citation>
    <scope>NUCLEOTIDE SEQUENCE [LARGE SCALE GENOMIC DNA]</scope>
    <source>
        <strain evidence="2">DSM 14807</strain>
    </source>
</reference>
<dbReference type="AlphaFoldDB" id="A0A1I7NGL0"/>
<proteinExistence type="predicted"/>
<dbReference type="Proteomes" id="UP000199537">
    <property type="component" value="Unassembled WGS sequence"/>
</dbReference>
<name>A0A1I7NGL0_9BACT</name>
<organism evidence="1 2">
    <name type="scientific">Thermoflavifilum thermophilum</name>
    <dbReference type="NCBI Taxonomy" id="1393122"/>
    <lineage>
        <taxon>Bacteria</taxon>
        <taxon>Pseudomonadati</taxon>
        <taxon>Bacteroidota</taxon>
        <taxon>Chitinophagia</taxon>
        <taxon>Chitinophagales</taxon>
        <taxon>Chitinophagaceae</taxon>
        <taxon>Thermoflavifilum</taxon>
    </lineage>
</organism>
<evidence type="ECO:0000313" key="2">
    <source>
        <dbReference type="Proteomes" id="UP000199537"/>
    </source>
</evidence>
<protein>
    <submittedName>
        <fullName evidence="1">Uncharacterized protein</fullName>
    </submittedName>
</protein>
<gene>
    <name evidence="1" type="ORF">SAMN05660895_1814</name>
</gene>
<evidence type="ECO:0000313" key="1">
    <source>
        <dbReference type="EMBL" id="SFV33791.1"/>
    </source>
</evidence>
<accession>A0A1I7NGL0</accession>
<dbReference type="EMBL" id="FPCJ01000001">
    <property type="protein sequence ID" value="SFV33791.1"/>
    <property type="molecule type" value="Genomic_DNA"/>
</dbReference>
<keyword evidence="2" id="KW-1185">Reference proteome</keyword>